<dbReference type="Gene3D" id="3.30.420.10">
    <property type="entry name" value="Ribonuclease H-like superfamily/Ribonuclease H"/>
    <property type="match status" value="1"/>
</dbReference>
<comment type="caution">
    <text evidence="2">The sequence shown here is derived from an EMBL/GenBank/DDBJ whole genome shotgun (WGS) entry which is preliminary data.</text>
</comment>
<evidence type="ECO:0000313" key="2">
    <source>
        <dbReference type="EMBL" id="GGJ71269.1"/>
    </source>
</evidence>
<feature type="domain" description="Integrase catalytic" evidence="1">
    <location>
        <begin position="123"/>
        <end position="359"/>
    </location>
</feature>
<organism evidence="2 3">
    <name type="scientific">Deinococcus aquiradiocola</name>
    <dbReference type="NCBI Taxonomy" id="393059"/>
    <lineage>
        <taxon>Bacteria</taxon>
        <taxon>Thermotogati</taxon>
        <taxon>Deinococcota</taxon>
        <taxon>Deinococci</taxon>
        <taxon>Deinococcales</taxon>
        <taxon>Deinococcaceae</taxon>
        <taxon>Deinococcus</taxon>
    </lineage>
</organism>
<dbReference type="SUPFAM" id="SSF53098">
    <property type="entry name" value="Ribonuclease H-like"/>
    <property type="match status" value="1"/>
</dbReference>
<dbReference type="GO" id="GO:0003676">
    <property type="term" value="F:nucleic acid binding"/>
    <property type="evidence" value="ECO:0007669"/>
    <property type="project" value="InterPro"/>
</dbReference>
<dbReference type="AlphaFoldDB" id="A0A917PD17"/>
<evidence type="ECO:0000259" key="1">
    <source>
        <dbReference type="PROSITE" id="PS50994"/>
    </source>
</evidence>
<dbReference type="PANTHER" id="PTHR35004:SF6">
    <property type="entry name" value="TRANSPOSASE"/>
    <property type="match status" value="1"/>
</dbReference>
<dbReference type="InterPro" id="IPR001584">
    <property type="entry name" value="Integrase_cat-core"/>
</dbReference>
<gene>
    <name evidence="2" type="ORF">GCM10008939_14560</name>
</gene>
<accession>A0A917PD17</accession>
<name>A0A917PD17_9DEIO</name>
<protein>
    <recommendedName>
        <fullName evidence="1">Integrase catalytic domain-containing protein</fullName>
    </recommendedName>
</protein>
<dbReference type="EMBL" id="BMOE01000004">
    <property type="protein sequence ID" value="GGJ71269.1"/>
    <property type="molecule type" value="Genomic_DNA"/>
</dbReference>
<reference evidence="2" key="2">
    <citation type="submission" date="2020-09" db="EMBL/GenBank/DDBJ databases">
        <authorList>
            <person name="Sun Q."/>
            <person name="Ohkuma M."/>
        </authorList>
    </citation>
    <scope>NUCLEOTIDE SEQUENCE</scope>
    <source>
        <strain evidence="2">JCM 14371</strain>
    </source>
</reference>
<reference evidence="2" key="1">
    <citation type="journal article" date="2014" name="Int. J. Syst. Evol. Microbiol.">
        <title>Complete genome sequence of Corynebacterium casei LMG S-19264T (=DSM 44701T), isolated from a smear-ripened cheese.</title>
        <authorList>
            <consortium name="US DOE Joint Genome Institute (JGI-PGF)"/>
            <person name="Walter F."/>
            <person name="Albersmeier A."/>
            <person name="Kalinowski J."/>
            <person name="Ruckert C."/>
        </authorList>
    </citation>
    <scope>NUCLEOTIDE SEQUENCE</scope>
    <source>
        <strain evidence="2">JCM 14371</strain>
    </source>
</reference>
<proteinExistence type="predicted"/>
<evidence type="ECO:0000313" key="3">
    <source>
        <dbReference type="Proteomes" id="UP000635726"/>
    </source>
</evidence>
<dbReference type="InterPro" id="IPR012337">
    <property type="entry name" value="RNaseH-like_sf"/>
</dbReference>
<dbReference type="InterPro" id="IPR036397">
    <property type="entry name" value="RNaseH_sf"/>
</dbReference>
<dbReference type="PROSITE" id="PS50994">
    <property type="entry name" value="INTEGRASE"/>
    <property type="match status" value="1"/>
</dbReference>
<dbReference type="GO" id="GO:0015074">
    <property type="term" value="P:DNA integration"/>
    <property type="evidence" value="ECO:0007669"/>
    <property type="project" value="InterPro"/>
</dbReference>
<sequence length="585" mass="66591">MSARTLRFQRDEYQRRGLLALVDGRKLRSSLPLGRHPVEVIQTAKTVISNATNAPTVTRQKHVGDIQQKLKADMKAGKVQLQKGIPSYSGIVRLLDRLSVKQYTYGSAKLRMSMAGRPQRMYQMLMPTRVGEYVVIDASTYDVWGFDSITGKKVRHRLVVAIDVFSRCILSARFFENDPKGIDVTFMLYDIIAPKVAPSDWPEQAMLPYIGIPESLSLELHGLKPGTRLKGIPFARPDNLTIDNGKIFVSKVFESACERLGISLIIARPYTGNDKAHVERFFETARDGFCIHLPGYTGNNPMNRGANPEADAYYFRHELEAEFHLWLSRVYHVRQHAGLREHEVPAVEHTPIEKFRAGINASGYLHVPNDQNLYQQLLETEWRKIHAYGVECYGIYYDAPELTPYRNTSCTYSIGKGGRWPFKVDPRDLRYIHFQLPDTGAWIRLTRRDAKFADIPFTAFNLQLAREKVIAEGGKVRSHNDVSDALEELLSNQRTQVAQNRAQRRREVKALHQFERALADQGQLSQQEAASRAMDVAERLQNPETPEVMLRPGKGFGNVDELERNVANVFARGATSFWNSDEEEE</sequence>
<dbReference type="Proteomes" id="UP000635726">
    <property type="component" value="Unassembled WGS sequence"/>
</dbReference>
<dbReference type="PANTHER" id="PTHR35004">
    <property type="entry name" value="TRANSPOSASE RV3428C-RELATED"/>
    <property type="match status" value="1"/>
</dbReference>
<keyword evidence="3" id="KW-1185">Reference proteome</keyword>